<protein>
    <recommendedName>
        <fullName evidence="2">Lipoyl-binding domain-containing protein</fullName>
    </recommendedName>
</protein>
<dbReference type="SUPFAM" id="SSF51230">
    <property type="entry name" value="Single hybrid motif"/>
    <property type="match status" value="1"/>
</dbReference>
<dbReference type="InterPro" id="IPR001882">
    <property type="entry name" value="Biotin_BS"/>
</dbReference>
<dbReference type="PANTHER" id="PTHR45266">
    <property type="entry name" value="OXALOACETATE DECARBOXYLASE ALPHA CHAIN"/>
    <property type="match status" value="1"/>
</dbReference>
<dbReference type="InterPro" id="IPR000089">
    <property type="entry name" value="Biotin_lipoyl"/>
</dbReference>
<dbReference type="PROSITE" id="PS50968">
    <property type="entry name" value="BIOTINYL_LIPOYL"/>
    <property type="match status" value="1"/>
</dbReference>
<evidence type="ECO:0000313" key="4">
    <source>
        <dbReference type="Proteomes" id="UP000634668"/>
    </source>
</evidence>
<dbReference type="Proteomes" id="UP000634668">
    <property type="component" value="Unassembled WGS sequence"/>
</dbReference>
<dbReference type="Pfam" id="PF00364">
    <property type="entry name" value="Biotin_lipoyl"/>
    <property type="match status" value="1"/>
</dbReference>
<evidence type="ECO:0000259" key="2">
    <source>
        <dbReference type="PROSITE" id="PS50968"/>
    </source>
</evidence>
<feature type="domain" description="Lipoyl-binding" evidence="2">
    <location>
        <begin position="77"/>
        <end position="159"/>
    </location>
</feature>
<name>A0A918IMP4_9FLAO</name>
<dbReference type="PANTHER" id="PTHR45266:SF3">
    <property type="entry name" value="OXALOACETATE DECARBOXYLASE ALPHA CHAIN"/>
    <property type="match status" value="1"/>
</dbReference>
<comment type="caution">
    <text evidence="3">The sequence shown here is derived from an EMBL/GenBank/DDBJ whole genome shotgun (WGS) entry which is preliminary data.</text>
</comment>
<dbReference type="PROSITE" id="PS00188">
    <property type="entry name" value="BIOTIN"/>
    <property type="match status" value="1"/>
</dbReference>
<reference evidence="3" key="2">
    <citation type="submission" date="2020-09" db="EMBL/GenBank/DDBJ databases">
        <authorList>
            <person name="Sun Q."/>
            <person name="Kim S."/>
        </authorList>
    </citation>
    <scope>NUCLEOTIDE SEQUENCE</scope>
    <source>
        <strain evidence="3">KCTC 12113</strain>
    </source>
</reference>
<proteinExistence type="predicted"/>
<dbReference type="CDD" id="cd06850">
    <property type="entry name" value="biotinyl_domain"/>
    <property type="match status" value="1"/>
</dbReference>
<dbReference type="InterPro" id="IPR011053">
    <property type="entry name" value="Single_hybrid_motif"/>
</dbReference>
<reference evidence="3" key="1">
    <citation type="journal article" date="2014" name="Int. J. Syst. Evol. Microbiol.">
        <title>Complete genome sequence of Corynebacterium casei LMG S-19264T (=DSM 44701T), isolated from a smear-ripened cheese.</title>
        <authorList>
            <consortium name="US DOE Joint Genome Institute (JGI-PGF)"/>
            <person name="Walter F."/>
            <person name="Albersmeier A."/>
            <person name="Kalinowski J."/>
            <person name="Ruckert C."/>
        </authorList>
    </citation>
    <scope>NUCLEOTIDE SEQUENCE</scope>
    <source>
        <strain evidence="3">KCTC 12113</strain>
    </source>
</reference>
<dbReference type="EMBL" id="BMWP01000001">
    <property type="protein sequence ID" value="GGW22288.1"/>
    <property type="molecule type" value="Genomic_DNA"/>
</dbReference>
<evidence type="ECO:0000256" key="1">
    <source>
        <dbReference type="ARBA" id="ARBA00023267"/>
    </source>
</evidence>
<dbReference type="AlphaFoldDB" id="A0A918IMP4"/>
<accession>A0A918IMP4</accession>
<dbReference type="RefSeq" id="WP_026815201.1">
    <property type="nucleotide sequence ID" value="NZ_BMWP01000001.1"/>
</dbReference>
<dbReference type="FunFam" id="2.40.50.100:FF:000003">
    <property type="entry name" value="Acetyl-CoA carboxylase biotin carboxyl carrier protein"/>
    <property type="match status" value="1"/>
</dbReference>
<evidence type="ECO:0000313" key="3">
    <source>
        <dbReference type="EMBL" id="GGW22288.1"/>
    </source>
</evidence>
<keyword evidence="1" id="KW-0092">Biotin</keyword>
<organism evidence="3 4">
    <name type="scientific">Arenibacter certesii</name>
    <dbReference type="NCBI Taxonomy" id="228955"/>
    <lineage>
        <taxon>Bacteria</taxon>
        <taxon>Pseudomonadati</taxon>
        <taxon>Bacteroidota</taxon>
        <taxon>Flavobacteriia</taxon>
        <taxon>Flavobacteriales</taxon>
        <taxon>Flavobacteriaceae</taxon>
        <taxon>Arenibacter</taxon>
    </lineage>
</organism>
<sequence>MTNYLIKIQEDTFSLTEKELDSLDIIPTGDSQYHALSDLKSYDIRVIQSDFPNKEITLEVNGNPYHLKLEDHLDQMVNKMGMLSTKSHQINQITAPMPGLIIDIMASVGEEVSKGTPLLVLSAMKMENIITSPGQGIIKQLEVKVNDAVVKGQILIEME</sequence>
<dbReference type="Gene3D" id="2.40.50.100">
    <property type="match status" value="1"/>
</dbReference>
<keyword evidence="4" id="KW-1185">Reference proteome</keyword>
<gene>
    <name evidence="3" type="ORF">GCM10007383_02110</name>
</gene>
<dbReference type="InterPro" id="IPR050709">
    <property type="entry name" value="Biotin_Carboxyl_Carrier/Decarb"/>
</dbReference>